<evidence type="ECO:0000313" key="3">
    <source>
        <dbReference type="Proteomes" id="UP001219518"/>
    </source>
</evidence>
<evidence type="ECO:0000313" key="2">
    <source>
        <dbReference type="EMBL" id="KAK3919185.1"/>
    </source>
</evidence>
<dbReference type="Proteomes" id="UP001219518">
    <property type="component" value="Unassembled WGS sequence"/>
</dbReference>
<feature type="region of interest" description="Disordered" evidence="1">
    <location>
        <begin position="41"/>
        <end position="141"/>
    </location>
</feature>
<dbReference type="AlphaFoldDB" id="A0AAE1HEP7"/>
<keyword evidence="2" id="KW-0396">Initiation factor</keyword>
<keyword evidence="2" id="KW-0648">Protein biosynthesis</keyword>
<dbReference type="EMBL" id="JAHWGI010000970">
    <property type="protein sequence ID" value="KAK3919185.1"/>
    <property type="molecule type" value="Genomic_DNA"/>
</dbReference>
<dbReference type="GO" id="GO:0003743">
    <property type="term" value="F:translation initiation factor activity"/>
    <property type="evidence" value="ECO:0007669"/>
    <property type="project" value="UniProtKB-KW"/>
</dbReference>
<keyword evidence="3" id="KW-1185">Reference proteome</keyword>
<comment type="caution">
    <text evidence="2">The sequence shown here is derived from an EMBL/GenBank/DDBJ whole genome shotgun (WGS) entry which is preliminary data.</text>
</comment>
<organism evidence="2 3">
    <name type="scientific">Frankliniella fusca</name>
    <dbReference type="NCBI Taxonomy" id="407009"/>
    <lineage>
        <taxon>Eukaryota</taxon>
        <taxon>Metazoa</taxon>
        <taxon>Ecdysozoa</taxon>
        <taxon>Arthropoda</taxon>
        <taxon>Hexapoda</taxon>
        <taxon>Insecta</taxon>
        <taxon>Pterygota</taxon>
        <taxon>Neoptera</taxon>
        <taxon>Paraneoptera</taxon>
        <taxon>Thysanoptera</taxon>
        <taxon>Terebrantia</taxon>
        <taxon>Thripoidea</taxon>
        <taxon>Thripidae</taxon>
        <taxon>Frankliniella</taxon>
    </lineage>
</organism>
<evidence type="ECO:0000256" key="1">
    <source>
        <dbReference type="SAM" id="MobiDB-lite"/>
    </source>
</evidence>
<protein>
    <submittedName>
        <fullName evidence="2">Translation initiation factor IF-2</fullName>
    </submittedName>
</protein>
<reference evidence="2" key="2">
    <citation type="journal article" date="2023" name="BMC Genomics">
        <title>Pest status, molecular evolution, and epigenetic factors derived from the genome assembly of Frankliniella fusca, a thysanopteran phytovirus vector.</title>
        <authorList>
            <person name="Catto M.A."/>
            <person name="Labadie P.E."/>
            <person name="Jacobson A.L."/>
            <person name="Kennedy G.G."/>
            <person name="Srinivasan R."/>
            <person name="Hunt B.G."/>
        </authorList>
    </citation>
    <scope>NUCLEOTIDE SEQUENCE</scope>
    <source>
        <strain evidence="2">PL_HMW_Pooled</strain>
    </source>
</reference>
<reference evidence="2" key="1">
    <citation type="submission" date="2021-07" db="EMBL/GenBank/DDBJ databases">
        <authorList>
            <person name="Catto M.A."/>
            <person name="Jacobson A."/>
            <person name="Kennedy G."/>
            <person name="Labadie P."/>
            <person name="Hunt B.G."/>
            <person name="Srinivasan R."/>
        </authorList>
    </citation>
    <scope>NUCLEOTIDE SEQUENCE</scope>
    <source>
        <strain evidence="2">PL_HMW_Pooled</strain>
        <tissue evidence="2">Head</tissue>
    </source>
</reference>
<sequence length="361" mass="40827">MVTRQIQQKQGAAAKRTAVVEPTAAAAVNIKDDFWSTVHAAAKQVRHHRARSPRLDRRPPSRHQPPENRGSRSLRLDRRPPSRHQHPENRGSRSPRLDRRPPSRHQPPENRGSRSPRLDRRPPSRHQPPENRGSLIQPHHRSLLKKLTEACDRALRLMPAHTTASPTDFLSNCPICYSTMVMSRGGGAGTGLPRLDTACLCYKQDNMKACAMKSEKGLRNVIKGWLPGPYAPLRTTLRLANDAQQTFIIRIHKLRDAMVTQDGEVVRIAIDLENLKTDEPDKPNYDWNVCPLRPDCPSMKGHIKQHLFTGALRNHPVYAAVNSRQLPLRRAERPTDVVSVFFGNSRVTAMHYGHGRMADHV</sequence>
<name>A0AAE1HEP7_9NEOP</name>
<proteinExistence type="predicted"/>
<feature type="compositionally biased region" description="Basic and acidic residues" evidence="1">
    <location>
        <begin position="53"/>
        <end position="122"/>
    </location>
</feature>
<gene>
    <name evidence="2" type="ORF">KUF71_008334</name>
</gene>
<accession>A0AAE1HEP7</accession>